<feature type="binding site" evidence="6">
    <location>
        <position position="208"/>
    </location>
    <ligand>
        <name>FAD</name>
        <dbReference type="ChEBI" id="CHEBI:57692"/>
    </ligand>
</feature>
<feature type="binding site" evidence="6">
    <location>
        <position position="206"/>
    </location>
    <ligand>
        <name>FAD</name>
        <dbReference type="ChEBI" id="CHEBI:57692"/>
    </ligand>
</feature>
<evidence type="ECO:0000256" key="2">
    <source>
        <dbReference type="ARBA" id="ARBA00006105"/>
    </source>
</evidence>
<evidence type="ECO:0000256" key="6">
    <source>
        <dbReference type="PIRSR" id="PIRSR601834-1"/>
    </source>
</evidence>
<dbReference type="InterPro" id="IPR001834">
    <property type="entry name" value="CBR-like"/>
</dbReference>
<dbReference type="SUPFAM" id="SSF63380">
    <property type="entry name" value="Riboflavin synthase domain-like"/>
    <property type="match status" value="1"/>
</dbReference>
<dbReference type="InterPro" id="IPR039261">
    <property type="entry name" value="FNR_nucleotide-bd"/>
</dbReference>
<evidence type="ECO:0000313" key="10">
    <source>
        <dbReference type="Proteomes" id="UP000198372"/>
    </source>
</evidence>
<evidence type="ECO:0000256" key="1">
    <source>
        <dbReference type="ARBA" id="ARBA00001974"/>
    </source>
</evidence>
<keyword evidence="5" id="KW-0560">Oxidoreductase</keyword>
<feature type="binding site" evidence="6">
    <location>
        <position position="216"/>
    </location>
    <ligand>
        <name>FAD</name>
        <dbReference type="ChEBI" id="CHEBI:57692"/>
    </ligand>
</feature>
<dbReference type="Proteomes" id="UP000198372">
    <property type="component" value="Unassembled WGS sequence"/>
</dbReference>
<evidence type="ECO:0000256" key="7">
    <source>
        <dbReference type="SAM" id="MobiDB-lite"/>
    </source>
</evidence>
<dbReference type="PANTHER" id="PTHR19370">
    <property type="entry name" value="NADH-CYTOCHROME B5 REDUCTASE"/>
    <property type="match status" value="1"/>
</dbReference>
<dbReference type="Gene3D" id="2.40.30.10">
    <property type="entry name" value="Translation factors"/>
    <property type="match status" value="1"/>
</dbReference>
<dbReference type="Pfam" id="PF00970">
    <property type="entry name" value="FAD_binding_6"/>
    <property type="match status" value="1"/>
</dbReference>
<evidence type="ECO:0000259" key="8">
    <source>
        <dbReference type="PROSITE" id="PS51384"/>
    </source>
</evidence>
<sequence>MSTSKGLTNVLINIRKARMSTLPPCTCSRPRARARVDRSGPTSVAPLGNNSSLRHYSLSASAPPSPKTSPSTREKIPPKARPRTTLLAWLALPSFLGAIAYQQLASTDESKRPLSPDYFIPLTINKVTRLNHDNTLIELDLPNSLSPNQNNHGSAKNFSGQAPWWIHSIFVKQPELQIQRPYTPLNTTFLQPSSFSEDSSSTIQLLIKRYDDGEVSRYLHRLGPGDQVQIRGPVLTTELARVDRIVFIAGGTGITPAHQTITSFLQHPSADPPPAISILYAAQDPVLVESLEHLKKEAPFPVDLKVFSESTHPSKITADVLEREIGRAQGKPCLVVVCGPESMITDFAGPRARDLSQGPIGDVLARLGYTSQQVLKL</sequence>
<keyword evidence="4 6" id="KW-0274">FAD</keyword>
<feature type="binding site" evidence="6">
    <location>
        <position position="181"/>
    </location>
    <ligand>
        <name>FAD</name>
        <dbReference type="ChEBI" id="CHEBI:57692"/>
    </ligand>
</feature>
<feature type="region of interest" description="Disordered" evidence="7">
    <location>
        <begin position="23"/>
        <end position="80"/>
    </location>
</feature>
<dbReference type="Pfam" id="PF00175">
    <property type="entry name" value="NAD_binding_1"/>
    <property type="match status" value="1"/>
</dbReference>
<dbReference type="PANTHER" id="PTHR19370:SF184">
    <property type="entry name" value="NADH-CYTOCHROME B5 REDUCTASE-LIKE"/>
    <property type="match status" value="1"/>
</dbReference>
<dbReference type="OrthoDB" id="432685at2759"/>
<feature type="binding site" evidence="6">
    <location>
        <position position="255"/>
    </location>
    <ligand>
        <name>FAD</name>
        <dbReference type="ChEBI" id="CHEBI:57692"/>
    </ligand>
</feature>
<feature type="binding site" evidence="6">
    <location>
        <position position="215"/>
    </location>
    <ligand>
        <name>FAD</name>
        <dbReference type="ChEBI" id="CHEBI:57692"/>
    </ligand>
</feature>
<reference evidence="10" key="1">
    <citation type="submission" date="2016-09" db="EMBL/GenBank/DDBJ databases">
        <authorList>
            <person name="Jeantristanb JTB J.-T."/>
            <person name="Ricardo R."/>
        </authorList>
    </citation>
    <scope>NUCLEOTIDE SEQUENCE [LARGE SCALE GENOMIC DNA]</scope>
</reference>
<dbReference type="Gene3D" id="3.40.50.80">
    <property type="entry name" value="Nucleotide-binding domain of ferredoxin-NADP reductase (FNR) module"/>
    <property type="match status" value="1"/>
</dbReference>
<dbReference type="SUPFAM" id="SSF52343">
    <property type="entry name" value="Ferredoxin reductase-like, C-terminal NADP-linked domain"/>
    <property type="match status" value="1"/>
</dbReference>
<evidence type="ECO:0000313" key="9">
    <source>
        <dbReference type="EMBL" id="SCV70232.1"/>
    </source>
</evidence>
<dbReference type="InterPro" id="IPR008333">
    <property type="entry name" value="Cbr1-like_FAD-bd_dom"/>
</dbReference>
<gene>
    <name evidence="9" type="ORF">BQ2448_1626</name>
</gene>
<evidence type="ECO:0000256" key="5">
    <source>
        <dbReference type="ARBA" id="ARBA00023002"/>
    </source>
</evidence>
<dbReference type="PRINTS" id="PR00406">
    <property type="entry name" value="CYTB5RDTASE"/>
</dbReference>
<dbReference type="GO" id="GO:0016491">
    <property type="term" value="F:oxidoreductase activity"/>
    <property type="evidence" value="ECO:0007669"/>
    <property type="project" value="UniProtKB-KW"/>
</dbReference>
<comment type="cofactor">
    <cofactor evidence="1 6">
        <name>FAD</name>
        <dbReference type="ChEBI" id="CHEBI:57692"/>
    </cofactor>
</comment>
<dbReference type="PROSITE" id="PS51384">
    <property type="entry name" value="FAD_FR"/>
    <property type="match status" value="1"/>
</dbReference>
<dbReference type="AlphaFoldDB" id="A0A238F8N4"/>
<comment type="similarity">
    <text evidence="2">Belongs to the flavoprotein pyridine nucleotide cytochrome reductase family.</text>
</comment>
<protein>
    <submittedName>
        <fullName evidence="9">BQ2448_1626 protein</fullName>
    </submittedName>
</protein>
<dbReference type="STRING" id="269621.A0A238F8N4"/>
<accession>A0A238F8N4</accession>
<feature type="binding site" evidence="6">
    <location>
        <position position="180"/>
    </location>
    <ligand>
        <name>FAD</name>
        <dbReference type="ChEBI" id="CHEBI:57692"/>
    </ligand>
</feature>
<dbReference type="EMBL" id="FMSP01000005">
    <property type="protein sequence ID" value="SCV70232.1"/>
    <property type="molecule type" value="Genomic_DNA"/>
</dbReference>
<feature type="binding site" evidence="6">
    <location>
        <position position="182"/>
    </location>
    <ligand>
        <name>FAD</name>
        <dbReference type="ChEBI" id="CHEBI:57692"/>
    </ligand>
</feature>
<keyword evidence="10" id="KW-1185">Reference proteome</keyword>
<proteinExistence type="inferred from homology"/>
<name>A0A238F8N4_9BASI</name>
<dbReference type="CDD" id="cd06183">
    <property type="entry name" value="cyt_b5_reduct_like"/>
    <property type="match status" value="1"/>
</dbReference>
<dbReference type="InterPro" id="IPR017938">
    <property type="entry name" value="Riboflavin_synthase-like_b-brl"/>
</dbReference>
<evidence type="ECO:0000256" key="3">
    <source>
        <dbReference type="ARBA" id="ARBA00022630"/>
    </source>
</evidence>
<keyword evidence="3 6" id="KW-0285">Flavoprotein</keyword>
<feature type="domain" description="FAD-binding FR-type" evidence="8">
    <location>
        <begin position="117"/>
        <end position="240"/>
    </location>
</feature>
<dbReference type="InterPro" id="IPR001433">
    <property type="entry name" value="OxRdtase_FAD/NAD-bd"/>
</dbReference>
<dbReference type="InterPro" id="IPR017927">
    <property type="entry name" value="FAD-bd_FR_type"/>
</dbReference>
<evidence type="ECO:0000256" key="4">
    <source>
        <dbReference type="ARBA" id="ARBA00022827"/>
    </source>
</evidence>
<organism evidence="9 10">
    <name type="scientific">Microbotryum intermedium</name>
    <dbReference type="NCBI Taxonomy" id="269621"/>
    <lineage>
        <taxon>Eukaryota</taxon>
        <taxon>Fungi</taxon>
        <taxon>Dikarya</taxon>
        <taxon>Basidiomycota</taxon>
        <taxon>Pucciniomycotina</taxon>
        <taxon>Microbotryomycetes</taxon>
        <taxon>Microbotryales</taxon>
        <taxon>Microbotryaceae</taxon>
        <taxon>Microbotryum</taxon>
    </lineage>
</organism>